<feature type="region of interest" description="Disordered" evidence="1">
    <location>
        <begin position="28"/>
        <end position="61"/>
    </location>
</feature>
<keyword evidence="4" id="KW-1185">Reference proteome</keyword>
<organism evidence="3 4">
    <name type="scientific">Cardiocondyla obscurior</name>
    <dbReference type="NCBI Taxonomy" id="286306"/>
    <lineage>
        <taxon>Eukaryota</taxon>
        <taxon>Metazoa</taxon>
        <taxon>Ecdysozoa</taxon>
        <taxon>Arthropoda</taxon>
        <taxon>Hexapoda</taxon>
        <taxon>Insecta</taxon>
        <taxon>Pterygota</taxon>
        <taxon>Neoptera</taxon>
        <taxon>Endopterygota</taxon>
        <taxon>Hymenoptera</taxon>
        <taxon>Apocrita</taxon>
        <taxon>Aculeata</taxon>
        <taxon>Formicoidea</taxon>
        <taxon>Formicidae</taxon>
        <taxon>Myrmicinae</taxon>
        <taxon>Cardiocondyla</taxon>
    </lineage>
</organism>
<keyword evidence="2" id="KW-1133">Transmembrane helix</keyword>
<dbReference type="AlphaFoldDB" id="A0AAW2G3R6"/>
<evidence type="ECO:0000256" key="2">
    <source>
        <dbReference type="SAM" id="Phobius"/>
    </source>
</evidence>
<keyword evidence="2" id="KW-0472">Membrane</keyword>
<feature type="transmembrane region" description="Helical" evidence="2">
    <location>
        <begin position="101"/>
        <end position="124"/>
    </location>
</feature>
<keyword evidence="2" id="KW-0812">Transmembrane</keyword>
<feature type="compositionally biased region" description="Basic residues" evidence="1">
    <location>
        <begin position="37"/>
        <end position="46"/>
    </location>
</feature>
<gene>
    <name evidence="3" type="ORF">PUN28_006953</name>
</gene>
<dbReference type="Proteomes" id="UP001430953">
    <property type="component" value="Unassembled WGS sequence"/>
</dbReference>
<dbReference type="EMBL" id="JADYXP020000006">
    <property type="protein sequence ID" value="KAL0121841.1"/>
    <property type="molecule type" value="Genomic_DNA"/>
</dbReference>
<protein>
    <submittedName>
        <fullName evidence="3">Uncharacterized protein</fullName>
    </submittedName>
</protein>
<evidence type="ECO:0000313" key="4">
    <source>
        <dbReference type="Proteomes" id="UP001430953"/>
    </source>
</evidence>
<reference evidence="3 4" key="1">
    <citation type="submission" date="2023-03" db="EMBL/GenBank/DDBJ databases">
        <title>High recombination rates correlate with genetic variation in Cardiocondyla obscurior ants.</title>
        <authorList>
            <person name="Errbii M."/>
        </authorList>
    </citation>
    <scope>NUCLEOTIDE SEQUENCE [LARGE SCALE GENOMIC DNA]</scope>
    <source>
        <strain evidence="3">Alpha-2009</strain>
        <tissue evidence="3">Whole body</tissue>
    </source>
</reference>
<accession>A0AAW2G3R6</accession>
<comment type="caution">
    <text evidence="3">The sequence shown here is derived from an EMBL/GenBank/DDBJ whole genome shotgun (WGS) entry which is preliminary data.</text>
</comment>
<sequence length="126" mass="14410">MRPTKIWGTEKKKCFYLLTRSRISMSGLPRKREMPSKTRRKNHCHSSRTFSGSISQSVASTSRWLRTPGDRGFGAVTAATSAVFCQRKRDLKLSNSNWGTWFTGGFGIKLYIFMQILKIVIFTLPK</sequence>
<evidence type="ECO:0000313" key="3">
    <source>
        <dbReference type="EMBL" id="KAL0121841.1"/>
    </source>
</evidence>
<evidence type="ECO:0000256" key="1">
    <source>
        <dbReference type="SAM" id="MobiDB-lite"/>
    </source>
</evidence>
<name>A0AAW2G3R6_9HYME</name>
<feature type="compositionally biased region" description="Polar residues" evidence="1">
    <location>
        <begin position="47"/>
        <end position="61"/>
    </location>
</feature>
<proteinExistence type="predicted"/>